<accession>A0A9Y2NG14</accession>
<feature type="region of interest" description="Disordered" evidence="1">
    <location>
        <begin position="1"/>
        <end position="45"/>
    </location>
</feature>
<dbReference type="AlphaFoldDB" id="A0A9Y2NG14"/>
<keyword evidence="3" id="KW-1185">Reference proteome</keyword>
<evidence type="ECO:0000313" key="2">
    <source>
        <dbReference type="EMBL" id="WIX98202.1"/>
    </source>
</evidence>
<evidence type="ECO:0000256" key="1">
    <source>
        <dbReference type="SAM" id="MobiDB-lite"/>
    </source>
</evidence>
<sequence length="45" mass="4543">MSTCAIDESISSHAGSCPKGTRPALQSRNSLSCRPAGAEVRVPGG</sequence>
<protein>
    <submittedName>
        <fullName evidence="2">Uncharacterized protein</fullName>
    </submittedName>
</protein>
<dbReference type="Proteomes" id="UP001239397">
    <property type="component" value="Chromosome"/>
</dbReference>
<dbReference type="EMBL" id="CP127295">
    <property type="protein sequence ID" value="WIX98202.1"/>
    <property type="molecule type" value="Genomic_DNA"/>
</dbReference>
<dbReference type="RefSeq" id="WP_285994687.1">
    <property type="nucleotide sequence ID" value="NZ_CP127295.1"/>
</dbReference>
<proteinExistence type="predicted"/>
<feature type="compositionally biased region" description="Polar residues" evidence="1">
    <location>
        <begin position="1"/>
        <end position="14"/>
    </location>
</feature>
<gene>
    <name evidence="2" type="ORF">QRX60_29505</name>
</gene>
<evidence type="ECO:0000313" key="3">
    <source>
        <dbReference type="Proteomes" id="UP001239397"/>
    </source>
</evidence>
<reference evidence="2 3" key="1">
    <citation type="submission" date="2023-06" db="EMBL/GenBank/DDBJ databases">
        <authorList>
            <person name="Oyuntsetseg B."/>
            <person name="Kim S.B."/>
        </authorList>
    </citation>
    <scope>NUCLEOTIDE SEQUENCE [LARGE SCALE GENOMIC DNA]</scope>
    <source>
        <strain evidence="2 3">4-36</strain>
    </source>
</reference>
<name>A0A9Y2NG14_9PSEU</name>
<dbReference type="KEGG" id="amog:QRX60_29505"/>
<organism evidence="2 3">
    <name type="scientific">Amycolatopsis mongoliensis</name>
    <dbReference type="NCBI Taxonomy" id="715475"/>
    <lineage>
        <taxon>Bacteria</taxon>
        <taxon>Bacillati</taxon>
        <taxon>Actinomycetota</taxon>
        <taxon>Actinomycetes</taxon>
        <taxon>Pseudonocardiales</taxon>
        <taxon>Pseudonocardiaceae</taxon>
        <taxon>Amycolatopsis</taxon>
    </lineage>
</organism>